<gene>
    <name evidence="1" type="ORF">V5799_029379</name>
</gene>
<dbReference type="EMBL" id="JARKHS020012023">
    <property type="protein sequence ID" value="KAK8777278.1"/>
    <property type="molecule type" value="Genomic_DNA"/>
</dbReference>
<evidence type="ECO:0000313" key="2">
    <source>
        <dbReference type="Proteomes" id="UP001321473"/>
    </source>
</evidence>
<dbReference type="Proteomes" id="UP001321473">
    <property type="component" value="Unassembled WGS sequence"/>
</dbReference>
<dbReference type="Gene3D" id="3.80.10.10">
    <property type="entry name" value="Ribonuclease Inhibitor"/>
    <property type="match status" value="1"/>
</dbReference>
<name>A0AAQ4ERL4_AMBAM</name>
<dbReference type="InterPro" id="IPR032675">
    <property type="entry name" value="LRR_dom_sf"/>
</dbReference>
<keyword evidence="2" id="KW-1185">Reference proteome</keyword>
<accession>A0AAQ4ERL4</accession>
<reference evidence="1 2" key="1">
    <citation type="journal article" date="2023" name="Arcadia Sci">
        <title>De novo assembly of a long-read Amblyomma americanum tick genome.</title>
        <authorList>
            <person name="Chou S."/>
            <person name="Poskanzer K.E."/>
            <person name="Rollins M."/>
            <person name="Thuy-Boun P.S."/>
        </authorList>
    </citation>
    <scope>NUCLEOTIDE SEQUENCE [LARGE SCALE GENOMIC DNA]</scope>
    <source>
        <strain evidence="1">F_SG_1</strain>
        <tissue evidence="1">Salivary glands</tissue>
    </source>
</reference>
<dbReference type="AlphaFoldDB" id="A0AAQ4ERL4"/>
<organism evidence="1 2">
    <name type="scientific">Amblyomma americanum</name>
    <name type="common">Lone star tick</name>
    <dbReference type="NCBI Taxonomy" id="6943"/>
    <lineage>
        <taxon>Eukaryota</taxon>
        <taxon>Metazoa</taxon>
        <taxon>Ecdysozoa</taxon>
        <taxon>Arthropoda</taxon>
        <taxon>Chelicerata</taxon>
        <taxon>Arachnida</taxon>
        <taxon>Acari</taxon>
        <taxon>Parasitiformes</taxon>
        <taxon>Ixodida</taxon>
        <taxon>Ixodoidea</taxon>
        <taxon>Ixodidae</taxon>
        <taxon>Amblyomminae</taxon>
        <taxon>Amblyomma</taxon>
    </lineage>
</organism>
<sequence length="492" mass="54987">MATAKPSVLEERTPLTLRCTRSKAAPLCKLVRRVAEYNKVLWNVGLGIRVENGLGELGIAIAPGIVVMDPWEDPSIDCESLDFAIFLQVDVLAHHHCIVAVELTFFVASNSFLLSLLQDMYSVRKVTISDVTCCETKVFEALEKLANPSDQNYSDEGEKYFCFSVRLPLFVIPKEQGSITLTALDVADLEFSTSCARQLINIFLQNNTISDLTVGSCVFTYDCVDLLHGFVLYLQKRRSPLKKLNVRTPEASMHALESLVKAIAQTTTLEQLAIDMDIYDAEDKALLSEVIARNRTLRTLSVTWTRNCLVSTIFYGFDHLSGDAATRIEPWLLALPENATLLALTVDLFGFSEEECCAFFLGLALNKALQNVDISHLPVCADLREICQIIRYSRLVKAIHIEDHHLSIGSLSMLPECPEATSLTVISFHLNNSEILRVTFEILASCNHLSSLRVCVQYCFLDKIQSAMAAYIMEASTLKELEVRSVRLRRCT</sequence>
<evidence type="ECO:0000313" key="1">
    <source>
        <dbReference type="EMBL" id="KAK8777278.1"/>
    </source>
</evidence>
<protein>
    <submittedName>
        <fullName evidence="1">Uncharacterized protein</fullName>
    </submittedName>
</protein>
<dbReference type="SUPFAM" id="SSF52047">
    <property type="entry name" value="RNI-like"/>
    <property type="match status" value="1"/>
</dbReference>
<comment type="caution">
    <text evidence="1">The sequence shown here is derived from an EMBL/GenBank/DDBJ whole genome shotgun (WGS) entry which is preliminary data.</text>
</comment>
<proteinExistence type="predicted"/>